<feature type="non-terminal residue" evidence="2">
    <location>
        <position position="150"/>
    </location>
</feature>
<evidence type="ECO:0000313" key="3">
    <source>
        <dbReference type="Proteomes" id="UP000054324"/>
    </source>
</evidence>
<protein>
    <submittedName>
        <fullName evidence="2">Uncharacterized protein</fullName>
    </submittedName>
</protein>
<organism evidence="2 3">
    <name type="scientific">Opisthorchis viverrini</name>
    <name type="common">Southeast Asian liver fluke</name>
    <dbReference type="NCBI Taxonomy" id="6198"/>
    <lineage>
        <taxon>Eukaryota</taxon>
        <taxon>Metazoa</taxon>
        <taxon>Spiralia</taxon>
        <taxon>Lophotrochozoa</taxon>
        <taxon>Platyhelminthes</taxon>
        <taxon>Trematoda</taxon>
        <taxon>Digenea</taxon>
        <taxon>Opisthorchiida</taxon>
        <taxon>Opisthorchiata</taxon>
        <taxon>Opisthorchiidae</taxon>
        <taxon>Opisthorchis</taxon>
    </lineage>
</organism>
<dbReference type="RefSeq" id="XP_009175244.1">
    <property type="nucleotide sequence ID" value="XM_009176980.1"/>
</dbReference>
<gene>
    <name evidence="2" type="ORF">T265_15189</name>
</gene>
<keyword evidence="3" id="KW-1185">Reference proteome</keyword>
<dbReference type="EMBL" id="KL597002">
    <property type="protein sequence ID" value="KER21021.1"/>
    <property type="molecule type" value="Genomic_DNA"/>
</dbReference>
<proteinExistence type="predicted"/>
<accession>A0A074Z1U9</accession>
<name>A0A074Z1U9_OPIVI</name>
<evidence type="ECO:0000313" key="2">
    <source>
        <dbReference type="EMBL" id="KER21021.1"/>
    </source>
</evidence>
<reference evidence="2 3" key="1">
    <citation type="submission" date="2013-11" db="EMBL/GenBank/DDBJ databases">
        <title>Opisthorchis viverrini - life in the bile duct.</title>
        <authorList>
            <person name="Young N.D."/>
            <person name="Nagarajan N."/>
            <person name="Lin S.J."/>
            <person name="Korhonen P.K."/>
            <person name="Jex A.R."/>
            <person name="Hall R.S."/>
            <person name="Safavi-Hemami H."/>
            <person name="Kaewkong W."/>
            <person name="Bertrand D."/>
            <person name="Gao S."/>
            <person name="Seet Q."/>
            <person name="Wongkham S."/>
            <person name="Teh B.T."/>
            <person name="Wongkham C."/>
            <person name="Intapan P.M."/>
            <person name="Maleewong W."/>
            <person name="Yang X."/>
            <person name="Hu M."/>
            <person name="Wang Z."/>
            <person name="Hofmann A."/>
            <person name="Sternberg P.W."/>
            <person name="Tan P."/>
            <person name="Wang J."/>
            <person name="Gasser R.B."/>
        </authorList>
    </citation>
    <scope>NUCLEOTIDE SEQUENCE [LARGE SCALE GENOMIC DNA]</scope>
</reference>
<dbReference type="AlphaFoldDB" id="A0A074Z1U9"/>
<feature type="region of interest" description="Disordered" evidence="1">
    <location>
        <begin position="1"/>
        <end position="28"/>
    </location>
</feature>
<dbReference type="Proteomes" id="UP000054324">
    <property type="component" value="Unassembled WGS sequence"/>
</dbReference>
<dbReference type="GeneID" id="20329354"/>
<dbReference type="CTD" id="20329354"/>
<dbReference type="KEGG" id="ovi:T265_15189"/>
<sequence>MDPFSCGPTIAAPGHRPSSRPKSKELSKVRKWDSVEFPSEQTVYLHAHNNGGPWEVSDEQCRPDGICSESLERDNMVITTSAADDHNITNGHNITKILLKTFNDVKISDRNPTAGSTTLHPEETCVTSELELAYETSGPTSLSDIDVMTH</sequence>
<evidence type="ECO:0000256" key="1">
    <source>
        <dbReference type="SAM" id="MobiDB-lite"/>
    </source>
</evidence>